<sequence length="158" mass="18297">MQRQWLFVTTMKEIRKFPDSDETLLRKGLSVFRQLLTEDSSVTLLSRFFAVVFAVPFIVSALFDFFFRSHLSEFGTQLFPHFRSGLKPVFAMPFYRIPSRKQPFPAVIDKRFIFQKMPTGCASDIADNEPLQLSDKIGYPSAHNPGEQSFFNQDKQQS</sequence>
<feature type="transmembrane region" description="Helical" evidence="1">
    <location>
        <begin position="44"/>
        <end position="67"/>
    </location>
</feature>
<evidence type="ECO:0000313" key="2">
    <source>
        <dbReference type="EMBL" id="KUL30116.1"/>
    </source>
</evidence>
<dbReference type="AlphaFoldDB" id="A0A117MQE3"/>
<reference evidence="2 3" key="1">
    <citation type="submission" date="2015-10" db="EMBL/GenBank/DDBJ databases">
        <title>Draft Genome Sequence of Chlorobium limicola strain Frasassi Growing under Artificial Lighting in the Frasassi Cave System.</title>
        <authorList>
            <person name="Mansor M."/>
            <person name="Macalady J."/>
        </authorList>
    </citation>
    <scope>NUCLEOTIDE SEQUENCE [LARGE SCALE GENOMIC DNA]</scope>
    <source>
        <strain evidence="2 3">Frasassi</strain>
    </source>
</reference>
<name>A0A117MQE3_CHLLI</name>
<keyword evidence="1" id="KW-0812">Transmembrane</keyword>
<protein>
    <submittedName>
        <fullName evidence="2">Uncharacterized protein</fullName>
    </submittedName>
</protein>
<evidence type="ECO:0000256" key="1">
    <source>
        <dbReference type="SAM" id="Phobius"/>
    </source>
</evidence>
<comment type="caution">
    <text evidence="2">The sequence shown here is derived from an EMBL/GenBank/DDBJ whole genome shotgun (WGS) entry which is preliminary data.</text>
</comment>
<proteinExistence type="predicted"/>
<accession>A0A117MQE3</accession>
<organism evidence="2 3">
    <name type="scientific">Chlorobium limicola</name>
    <dbReference type="NCBI Taxonomy" id="1092"/>
    <lineage>
        <taxon>Bacteria</taxon>
        <taxon>Pseudomonadati</taxon>
        <taxon>Chlorobiota</taxon>
        <taxon>Chlorobiia</taxon>
        <taxon>Chlorobiales</taxon>
        <taxon>Chlorobiaceae</taxon>
        <taxon>Chlorobium/Pelodictyon group</taxon>
        <taxon>Chlorobium</taxon>
    </lineage>
</organism>
<keyword evidence="3" id="KW-1185">Reference proteome</keyword>
<gene>
    <name evidence="2" type="ORF">ASB62_04765</name>
</gene>
<dbReference type="EMBL" id="LMBR01000106">
    <property type="protein sequence ID" value="KUL30116.1"/>
    <property type="molecule type" value="Genomic_DNA"/>
</dbReference>
<keyword evidence="1" id="KW-0472">Membrane</keyword>
<evidence type="ECO:0000313" key="3">
    <source>
        <dbReference type="Proteomes" id="UP000053937"/>
    </source>
</evidence>
<dbReference type="Proteomes" id="UP000053937">
    <property type="component" value="Unassembled WGS sequence"/>
</dbReference>
<keyword evidence="1" id="KW-1133">Transmembrane helix</keyword>